<dbReference type="SUPFAM" id="SSF64586">
    <property type="entry name" value="C-terminal domain of ProRS"/>
    <property type="match status" value="1"/>
</dbReference>
<dbReference type="SUPFAM" id="SSF52954">
    <property type="entry name" value="Class II aaRS ABD-related"/>
    <property type="match status" value="1"/>
</dbReference>
<evidence type="ECO:0000259" key="7">
    <source>
        <dbReference type="PROSITE" id="PS50862"/>
    </source>
</evidence>
<keyword evidence="5" id="KW-0648">Protein biosynthesis</keyword>
<dbReference type="GO" id="GO:0005524">
    <property type="term" value="F:ATP binding"/>
    <property type="evidence" value="ECO:0007669"/>
    <property type="project" value="UniProtKB-KW"/>
</dbReference>
<protein>
    <recommendedName>
        <fullName evidence="1">proline--tRNA ligase</fullName>
        <ecNumber evidence="1">6.1.1.15</ecNumber>
    </recommendedName>
</protein>
<keyword evidence="2" id="KW-0436">Ligase</keyword>
<proteinExistence type="predicted"/>
<dbReference type="Gene3D" id="3.40.50.800">
    <property type="entry name" value="Anticodon-binding domain"/>
    <property type="match status" value="1"/>
</dbReference>
<dbReference type="Pfam" id="PF03129">
    <property type="entry name" value="HGTP_anticodon"/>
    <property type="match status" value="1"/>
</dbReference>
<dbReference type="InterPro" id="IPR004499">
    <property type="entry name" value="Pro-tRNA-ligase_IIa_arc-type"/>
</dbReference>
<dbReference type="Gene3D" id="3.30.930.10">
    <property type="entry name" value="Bira Bifunctional Protein, Domain 2"/>
    <property type="match status" value="1"/>
</dbReference>
<dbReference type="Gene3D" id="3.30.110.30">
    <property type="entry name" value="C-terminal domain of ProRS"/>
    <property type="match status" value="1"/>
</dbReference>
<dbReference type="InterPro" id="IPR045864">
    <property type="entry name" value="aa-tRNA-synth_II/BPL/LPL"/>
</dbReference>
<feature type="non-terminal residue" evidence="8">
    <location>
        <position position="1"/>
    </location>
</feature>
<dbReference type="GO" id="GO:0005737">
    <property type="term" value="C:cytoplasm"/>
    <property type="evidence" value="ECO:0007669"/>
    <property type="project" value="InterPro"/>
</dbReference>
<dbReference type="Pfam" id="PF00587">
    <property type="entry name" value="tRNA-synt_2b"/>
    <property type="match status" value="1"/>
</dbReference>
<keyword evidence="6 8" id="KW-0030">Aminoacyl-tRNA synthetase</keyword>
<evidence type="ECO:0000256" key="5">
    <source>
        <dbReference type="ARBA" id="ARBA00022917"/>
    </source>
</evidence>
<dbReference type="PANTHER" id="PTHR43382">
    <property type="entry name" value="PROLYL-TRNA SYNTHETASE"/>
    <property type="match status" value="1"/>
</dbReference>
<dbReference type="PROSITE" id="PS50862">
    <property type="entry name" value="AA_TRNA_LIGASE_II"/>
    <property type="match status" value="1"/>
</dbReference>
<evidence type="ECO:0000256" key="6">
    <source>
        <dbReference type="ARBA" id="ARBA00023146"/>
    </source>
</evidence>
<dbReference type="InterPro" id="IPR036621">
    <property type="entry name" value="Anticodon-bd_dom_sf"/>
</dbReference>
<comment type="caution">
    <text evidence="8">The sequence shown here is derived from an EMBL/GenBank/DDBJ whole genome shotgun (WGS) entry which is preliminary data.</text>
</comment>
<dbReference type="GO" id="GO:0017101">
    <property type="term" value="C:aminoacyl-tRNA synthetase multienzyme complex"/>
    <property type="evidence" value="ECO:0007669"/>
    <property type="project" value="TreeGrafter"/>
</dbReference>
<evidence type="ECO:0000313" key="8">
    <source>
        <dbReference type="EMBL" id="EQD31611.1"/>
    </source>
</evidence>
<evidence type="ECO:0000256" key="2">
    <source>
        <dbReference type="ARBA" id="ARBA00022598"/>
    </source>
</evidence>
<reference evidence="8" key="2">
    <citation type="journal article" date="2014" name="ISME J.">
        <title>Microbial stratification in low pH oxic and suboxic macroscopic growths along an acid mine drainage.</title>
        <authorList>
            <person name="Mendez-Garcia C."/>
            <person name="Mesa V."/>
            <person name="Sprenger R.R."/>
            <person name="Richter M."/>
            <person name="Diez M.S."/>
            <person name="Solano J."/>
            <person name="Bargiela R."/>
            <person name="Golyshina O.V."/>
            <person name="Manteca A."/>
            <person name="Ramos J.L."/>
            <person name="Gallego J.R."/>
            <person name="Llorente I."/>
            <person name="Martins Dos Santos V.A."/>
            <person name="Jensen O.N."/>
            <person name="Pelaez A.I."/>
            <person name="Sanchez J."/>
            <person name="Ferrer M."/>
        </authorList>
    </citation>
    <scope>NUCLEOTIDE SEQUENCE</scope>
</reference>
<dbReference type="InterPro" id="IPR002314">
    <property type="entry name" value="aa-tRNA-synt_IIb"/>
</dbReference>
<feature type="domain" description="Aminoacyl-transfer RNA synthetases class-II family profile" evidence="7">
    <location>
        <begin position="1"/>
        <end position="139"/>
    </location>
</feature>
<keyword evidence="4" id="KW-0067">ATP-binding</keyword>
<evidence type="ECO:0000256" key="4">
    <source>
        <dbReference type="ARBA" id="ARBA00022840"/>
    </source>
</evidence>
<dbReference type="PANTHER" id="PTHR43382:SF2">
    <property type="entry name" value="BIFUNCTIONAL GLUTAMATE_PROLINE--TRNA LIGASE"/>
    <property type="match status" value="1"/>
</dbReference>
<name>T0Y8Y1_9ZZZZ</name>
<gene>
    <name evidence="8" type="ORF">B1B_18043</name>
</gene>
<evidence type="ECO:0000256" key="1">
    <source>
        <dbReference type="ARBA" id="ARBA00012831"/>
    </source>
</evidence>
<reference evidence="8" key="1">
    <citation type="submission" date="2013-08" db="EMBL/GenBank/DDBJ databases">
        <authorList>
            <person name="Mendez C."/>
            <person name="Richter M."/>
            <person name="Ferrer M."/>
            <person name="Sanchez J."/>
        </authorList>
    </citation>
    <scope>NUCLEOTIDE SEQUENCE</scope>
</reference>
<dbReference type="InterPro" id="IPR017449">
    <property type="entry name" value="Pro-tRNA_synth_II"/>
</dbReference>
<dbReference type="InterPro" id="IPR004154">
    <property type="entry name" value="Anticodon-bd"/>
</dbReference>
<evidence type="ECO:0000256" key="3">
    <source>
        <dbReference type="ARBA" id="ARBA00022741"/>
    </source>
</evidence>
<dbReference type="GO" id="GO:0004827">
    <property type="term" value="F:proline-tRNA ligase activity"/>
    <property type="evidence" value="ECO:0007669"/>
    <property type="project" value="UniProtKB-EC"/>
</dbReference>
<dbReference type="EC" id="6.1.1.15" evidence="1"/>
<keyword evidence="3" id="KW-0547">Nucleotide-binding</keyword>
<dbReference type="EMBL" id="AUZY01012060">
    <property type="protein sequence ID" value="EQD31611.1"/>
    <property type="molecule type" value="Genomic_DNA"/>
</dbReference>
<dbReference type="AlphaFoldDB" id="T0Y8Y1"/>
<dbReference type="GO" id="GO:0006433">
    <property type="term" value="P:prolyl-tRNA aminoacylation"/>
    <property type="evidence" value="ECO:0007669"/>
    <property type="project" value="InterPro"/>
</dbReference>
<sequence>ETKTTRPFVRVREIHFFEEHTCQVDEAAATGRVAANLAAFARMAAAFGLPFLAIRRPEWDKFAGAYYSVALDIPIGAGRTLQIGSVHHYRENFARPYGIRFEAADGSTRYVHQTTFGLSERLLGAVLAVHGDDRGAVFPRALAPFEVVIVPIPSAAAGDLPQRTAAEVARRLEAAGRRVRLDDGPGRPGAKYYHWELLGAPLRLEIGAREAAAQQLAAVDRLGQRTVLPLGELESAVDRALDAFDRALAERAAASFRAAFSIATALADLAGSATVRQIGWCGREACGHRIEQAIDGALLGVPEGAPPVDGGAPAACIACGTTDGIRWALAGRPL</sequence>
<organism evidence="8">
    <name type="scientific">mine drainage metagenome</name>
    <dbReference type="NCBI Taxonomy" id="410659"/>
    <lineage>
        <taxon>unclassified sequences</taxon>
        <taxon>metagenomes</taxon>
        <taxon>ecological metagenomes</taxon>
    </lineage>
</organism>
<dbReference type="InterPro" id="IPR006195">
    <property type="entry name" value="aa-tRNA-synth_II"/>
</dbReference>
<dbReference type="SUPFAM" id="SSF55681">
    <property type="entry name" value="Class II aaRS and biotin synthetases"/>
    <property type="match status" value="1"/>
</dbReference>
<accession>T0Y8Y1</accession>